<dbReference type="NCBIfam" id="TIGR00046">
    <property type="entry name" value="RsmE family RNA methyltransferase"/>
    <property type="match status" value="1"/>
</dbReference>
<dbReference type="Gene3D" id="3.40.1280.10">
    <property type="match status" value="1"/>
</dbReference>
<keyword evidence="8 12" id="KW-0808">Transferase</keyword>
<dbReference type="InterPro" id="IPR046886">
    <property type="entry name" value="RsmE_MTase_dom"/>
</dbReference>
<evidence type="ECO:0000256" key="2">
    <source>
        <dbReference type="ARBA" id="ARBA00005528"/>
    </source>
</evidence>
<dbReference type="GO" id="GO:0005737">
    <property type="term" value="C:cytoplasm"/>
    <property type="evidence" value="ECO:0007669"/>
    <property type="project" value="UniProtKB-SubCell"/>
</dbReference>
<proteinExistence type="inferred from homology"/>
<dbReference type="Gene3D" id="2.40.240.20">
    <property type="entry name" value="Hypothetical PUA domain-like, domain 1"/>
    <property type="match status" value="1"/>
</dbReference>
<feature type="domain" description="Ribosomal RNA small subunit methyltransferase E PUA-like" evidence="14">
    <location>
        <begin position="20"/>
        <end position="64"/>
    </location>
</feature>
<comment type="catalytic activity">
    <reaction evidence="11 12">
        <text>uridine(1498) in 16S rRNA + S-adenosyl-L-methionine = N(3)-methyluridine(1498) in 16S rRNA + S-adenosyl-L-homocysteine + H(+)</text>
        <dbReference type="Rhea" id="RHEA:42920"/>
        <dbReference type="Rhea" id="RHEA-COMP:10283"/>
        <dbReference type="Rhea" id="RHEA-COMP:10284"/>
        <dbReference type="ChEBI" id="CHEBI:15378"/>
        <dbReference type="ChEBI" id="CHEBI:57856"/>
        <dbReference type="ChEBI" id="CHEBI:59789"/>
        <dbReference type="ChEBI" id="CHEBI:65315"/>
        <dbReference type="ChEBI" id="CHEBI:74502"/>
        <dbReference type="EC" id="2.1.1.193"/>
    </reaction>
</comment>
<keyword evidence="7 12" id="KW-0489">Methyltransferase</keyword>
<protein>
    <recommendedName>
        <fullName evidence="4 12">Ribosomal RNA small subunit methyltransferase E</fullName>
        <ecNumber evidence="3 12">2.1.1.193</ecNumber>
    </recommendedName>
</protein>
<comment type="caution">
    <text evidence="15">The sequence shown here is derived from an EMBL/GenBank/DDBJ whole genome shotgun (WGS) entry which is preliminary data.</text>
</comment>
<dbReference type="PIRSF" id="PIRSF015601">
    <property type="entry name" value="MTase_slr0722"/>
    <property type="match status" value="1"/>
</dbReference>
<keyword evidence="9 12" id="KW-0949">S-adenosyl-L-methionine</keyword>
<dbReference type="RefSeq" id="WP_160646281.1">
    <property type="nucleotide sequence ID" value="NZ_SIJB01000025.1"/>
</dbReference>
<evidence type="ECO:0000259" key="13">
    <source>
        <dbReference type="Pfam" id="PF04452"/>
    </source>
</evidence>
<dbReference type="EMBL" id="SIJB01000025">
    <property type="protein sequence ID" value="NBI29471.1"/>
    <property type="molecule type" value="Genomic_DNA"/>
</dbReference>
<dbReference type="AlphaFoldDB" id="A0A6N9Q3X8"/>
<dbReference type="Proteomes" id="UP000448943">
    <property type="component" value="Unassembled WGS sequence"/>
</dbReference>
<dbReference type="NCBIfam" id="NF008692">
    <property type="entry name" value="PRK11713.1-5"/>
    <property type="match status" value="1"/>
</dbReference>
<evidence type="ECO:0000256" key="6">
    <source>
        <dbReference type="ARBA" id="ARBA00022552"/>
    </source>
</evidence>
<evidence type="ECO:0000256" key="10">
    <source>
        <dbReference type="ARBA" id="ARBA00025699"/>
    </source>
</evidence>
<dbReference type="InterPro" id="IPR029028">
    <property type="entry name" value="Alpha/beta_knot_MTases"/>
</dbReference>
<comment type="subcellular location">
    <subcellularLocation>
        <location evidence="1 12">Cytoplasm</location>
    </subcellularLocation>
</comment>
<gene>
    <name evidence="15" type="ORF">ERL59_10925</name>
</gene>
<dbReference type="GO" id="GO:0070475">
    <property type="term" value="P:rRNA base methylation"/>
    <property type="evidence" value="ECO:0007669"/>
    <property type="project" value="TreeGrafter"/>
</dbReference>
<dbReference type="CDD" id="cd18084">
    <property type="entry name" value="RsmE-like"/>
    <property type="match status" value="1"/>
</dbReference>
<evidence type="ECO:0000256" key="12">
    <source>
        <dbReference type="PIRNR" id="PIRNR015601"/>
    </source>
</evidence>
<evidence type="ECO:0000256" key="4">
    <source>
        <dbReference type="ARBA" id="ARBA00013673"/>
    </source>
</evidence>
<name>A0A6N9Q3X8_9BACL</name>
<dbReference type="PANTHER" id="PTHR30027:SF3">
    <property type="entry name" value="16S RRNA (URACIL(1498)-N(3))-METHYLTRANSFERASE"/>
    <property type="match status" value="1"/>
</dbReference>
<evidence type="ECO:0000313" key="16">
    <source>
        <dbReference type="Proteomes" id="UP000448943"/>
    </source>
</evidence>
<evidence type="ECO:0000256" key="1">
    <source>
        <dbReference type="ARBA" id="ARBA00004496"/>
    </source>
</evidence>
<evidence type="ECO:0000256" key="5">
    <source>
        <dbReference type="ARBA" id="ARBA00022490"/>
    </source>
</evidence>
<keyword evidence="6 12" id="KW-0698">rRNA processing</keyword>
<evidence type="ECO:0000256" key="7">
    <source>
        <dbReference type="ARBA" id="ARBA00022603"/>
    </source>
</evidence>
<dbReference type="InterPro" id="IPR006700">
    <property type="entry name" value="RsmE"/>
</dbReference>
<dbReference type="EC" id="2.1.1.193" evidence="3 12"/>
<sequence length="252" mass="28921">MQRYFISKNQFVENKVHILDDDAFHLIKVMRAKIEDQFIVSDGETRDVLVEIEQITKNKVIASIIKELDRSNEPTINVWIAQSLPKGDKMDAIIQKNTEIGAIQFIPFISERTIVQYDQKKTNKRMERWYKIAKEAAEQAHRNRVPEIKVISTWRELLNVIPKVDVSFVFYENEDQIYLKDKINGKKVDNETTHTILMVIGPEGGFTAKEILELEEAGCQSVSLGKRILRTETAAMVGLTCVLYEYGEIGGS</sequence>
<dbReference type="InterPro" id="IPR046887">
    <property type="entry name" value="RsmE_PUA-like"/>
</dbReference>
<comment type="function">
    <text evidence="10 12">Specifically methylates the N3 position of the uracil ring of uridine 1498 (m3U1498) in 16S rRNA. Acts on the fully assembled 30S ribosomal subunit.</text>
</comment>
<comment type="similarity">
    <text evidence="2 12">Belongs to the RNA methyltransferase RsmE family.</text>
</comment>
<reference evidence="15 16" key="1">
    <citation type="submission" date="2019-01" db="EMBL/GenBank/DDBJ databases">
        <title>Chengkuizengella sp. nov., isolated from deep-sea sediment of East Pacific Ocean.</title>
        <authorList>
            <person name="Yang J."/>
            <person name="Lai Q."/>
            <person name="Shao Z."/>
        </authorList>
    </citation>
    <scope>NUCLEOTIDE SEQUENCE [LARGE SCALE GENOMIC DNA]</scope>
    <source>
        <strain evidence="15 16">YPA3-1-1</strain>
    </source>
</reference>
<accession>A0A6N9Q3X8</accession>
<evidence type="ECO:0000259" key="14">
    <source>
        <dbReference type="Pfam" id="PF20260"/>
    </source>
</evidence>
<evidence type="ECO:0000256" key="9">
    <source>
        <dbReference type="ARBA" id="ARBA00022691"/>
    </source>
</evidence>
<dbReference type="Pfam" id="PF04452">
    <property type="entry name" value="Methyltrans_RNA"/>
    <property type="match status" value="1"/>
</dbReference>
<dbReference type="Pfam" id="PF20260">
    <property type="entry name" value="PUA_4"/>
    <property type="match status" value="1"/>
</dbReference>
<dbReference type="SUPFAM" id="SSF88697">
    <property type="entry name" value="PUA domain-like"/>
    <property type="match status" value="1"/>
</dbReference>
<feature type="domain" description="Ribosomal RNA small subunit methyltransferase E methyltransferase" evidence="13">
    <location>
        <begin position="74"/>
        <end position="240"/>
    </location>
</feature>
<evidence type="ECO:0000256" key="8">
    <source>
        <dbReference type="ARBA" id="ARBA00022679"/>
    </source>
</evidence>
<dbReference type="InterPro" id="IPR029026">
    <property type="entry name" value="tRNA_m1G_MTases_N"/>
</dbReference>
<dbReference type="SUPFAM" id="SSF75217">
    <property type="entry name" value="alpha/beta knot"/>
    <property type="match status" value="1"/>
</dbReference>
<evidence type="ECO:0000256" key="3">
    <source>
        <dbReference type="ARBA" id="ARBA00012328"/>
    </source>
</evidence>
<organism evidence="15 16">
    <name type="scientific">Chengkuizengella marina</name>
    <dbReference type="NCBI Taxonomy" id="2507566"/>
    <lineage>
        <taxon>Bacteria</taxon>
        <taxon>Bacillati</taxon>
        <taxon>Bacillota</taxon>
        <taxon>Bacilli</taxon>
        <taxon>Bacillales</taxon>
        <taxon>Paenibacillaceae</taxon>
        <taxon>Chengkuizengella</taxon>
    </lineage>
</organism>
<evidence type="ECO:0000256" key="11">
    <source>
        <dbReference type="ARBA" id="ARBA00047944"/>
    </source>
</evidence>
<keyword evidence="5 12" id="KW-0963">Cytoplasm</keyword>
<dbReference type="GO" id="GO:0070042">
    <property type="term" value="F:rRNA (uridine-N3-)-methyltransferase activity"/>
    <property type="evidence" value="ECO:0007669"/>
    <property type="project" value="TreeGrafter"/>
</dbReference>
<dbReference type="OrthoDB" id="9815641at2"/>
<dbReference type="InterPro" id="IPR015947">
    <property type="entry name" value="PUA-like_sf"/>
</dbReference>
<keyword evidence="16" id="KW-1185">Reference proteome</keyword>
<dbReference type="PANTHER" id="PTHR30027">
    <property type="entry name" value="RIBOSOMAL RNA SMALL SUBUNIT METHYLTRANSFERASE E"/>
    <property type="match status" value="1"/>
</dbReference>
<evidence type="ECO:0000313" key="15">
    <source>
        <dbReference type="EMBL" id="NBI29471.1"/>
    </source>
</evidence>